<evidence type="ECO:0000256" key="3">
    <source>
        <dbReference type="ARBA" id="ARBA00022801"/>
    </source>
</evidence>
<evidence type="ECO:0000256" key="1">
    <source>
        <dbReference type="ARBA" id="ARBA00022670"/>
    </source>
</evidence>
<dbReference type="GO" id="GO:0008237">
    <property type="term" value="F:metallopeptidase activity"/>
    <property type="evidence" value="ECO:0007669"/>
    <property type="project" value="UniProtKB-KW"/>
</dbReference>
<keyword evidence="4" id="KW-0482">Metalloprotease</keyword>
<dbReference type="CDD" id="cd01092">
    <property type="entry name" value="APP-like"/>
    <property type="match status" value="1"/>
</dbReference>
<keyword evidence="1" id="KW-0645">Protease</keyword>
<name>A0A5C5WMU6_9PLAN</name>
<evidence type="ECO:0000259" key="7">
    <source>
        <dbReference type="Pfam" id="PF01321"/>
    </source>
</evidence>
<organism evidence="8 9">
    <name type="scientific">Thalassoglobus neptunius</name>
    <dbReference type="NCBI Taxonomy" id="1938619"/>
    <lineage>
        <taxon>Bacteria</taxon>
        <taxon>Pseudomonadati</taxon>
        <taxon>Planctomycetota</taxon>
        <taxon>Planctomycetia</taxon>
        <taxon>Planctomycetales</taxon>
        <taxon>Planctomycetaceae</taxon>
        <taxon>Thalassoglobus</taxon>
    </lineage>
</organism>
<dbReference type="InterPro" id="IPR050659">
    <property type="entry name" value="Peptidase_M24B"/>
</dbReference>
<dbReference type="Proteomes" id="UP000317243">
    <property type="component" value="Unassembled WGS sequence"/>
</dbReference>
<dbReference type="GO" id="GO:0046872">
    <property type="term" value="F:metal ion binding"/>
    <property type="evidence" value="ECO:0007669"/>
    <property type="project" value="UniProtKB-KW"/>
</dbReference>
<dbReference type="Gene3D" id="3.40.350.10">
    <property type="entry name" value="Creatinase/prolidase N-terminal domain"/>
    <property type="match status" value="1"/>
</dbReference>
<dbReference type="InterPro" id="IPR000587">
    <property type="entry name" value="Creatinase_N"/>
</dbReference>
<proteinExistence type="inferred from homology"/>
<dbReference type="RefSeq" id="WP_146510707.1">
    <property type="nucleotide sequence ID" value="NZ_SIHI01000009.1"/>
</dbReference>
<evidence type="ECO:0000256" key="4">
    <source>
        <dbReference type="ARBA" id="ARBA00023049"/>
    </source>
</evidence>
<dbReference type="InterPro" id="IPR036005">
    <property type="entry name" value="Creatinase/aminopeptidase-like"/>
</dbReference>
<feature type="domain" description="Peptidase M24" evidence="6">
    <location>
        <begin position="143"/>
        <end position="347"/>
    </location>
</feature>
<evidence type="ECO:0000259" key="6">
    <source>
        <dbReference type="Pfam" id="PF00557"/>
    </source>
</evidence>
<evidence type="ECO:0000313" key="9">
    <source>
        <dbReference type="Proteomes" id="UP000317243"/>
    </source>
</evidence>
<dbReference type="SUPFAM" id="SSF53092">
    <property type="entry name" value="Creatinase/prolidase N-terminal domain"/>
    <property type="match status" value="1"/>
</dbReference>
<keyword evidence="2 5" id="KW-0479">Metal-binding</keyword>
<evidence type="ECO:0000313" key="8">
    <source>
        <dbReference type="EMBL" id="TWT51947.1"/>
    </source>
</evidence>
<dbReference type="InterPro" id="IPR001131">
    <property type="entry name" value="Peptidase_M24B_aminopep-P_CS"/>
</dbReference>
<dbReference type="EMBL" id="SIHI01000009">
    <property type="protein sequence ID" value="TWT51947.1"/>
    <property type="molecule type" value="Genomic_DNA"/>
</dbReference>
<dbReference type="OrthoDB" id="9806388at2"/>
<feature type="domain" description="Creatinase N-terminal" evidence="7">
    <location>
        <begin position="8"/>
        <end position="135"/>
    </location>
</feature>
<dbReference type="PROSITE" id="PS00491">
    <property type="entry name" value="PROLINE_PEPTIDASE"/>
    <property type="match status" value="1"/>
</dbReference>
<dbReference type="InterPro" id="IPR000994">
    <property type="entry name" value="Pept_M24"/>
</dbReference>
<dbReference type="GO" id="GO:0006508">
    <property type="term" value="P:proteolysis"/>
    <property type="evidence" value="ECO:0007669"/>
    <property type="project" value="UniProtKB-KW"/>
</dbReference>
<dbReference type="SUPFAM" id="SSF55920">
    <property type="entry name" value="Creatinase/aminopeptidase"/>
    <property type="match status" value="1"/>
</dbReference>
<dbReference type="PANTHER" id="PTHR46112:SF3">
    <property type="entry name" value="AMINOPEPTIDASE YPDF"/>
    <property type="match status" value="1"/>
</dbReference>
<dbReference type="Gene3D" id="3.90.230.10">
    <property type="entry name" value="Creatinase/methionine aminopeptidase superfamily"/>
    <property type="match status" value="1"/>
</dbReference>
<dbReference type="AlphaFoldDB" id="A0A5C5WMU6"/>
<dbReference type="Pfam" id="PF01321">
    <property type="entry name" value="Creatinase_N"/>
    <property type="match status" value="1"/>
</dbReference>
<comment type="similarity">
    <text evidence="5">Belongs to the peptidase M24B family.</text>
</comment>
<sequence length="367" mass="40900">MAEQHAARRDRVREQMRRDGIEAFLITTEKNVAYLTGFTGDSTWMLLTQDSARLVSDFRYTTQLASECPDVAAVIRPSNLSLIQGVVAELPTSSNGPIGFEGHAMPFDTYQVLLDSSKGQEWVPLSWKVETIRAIKDSSEIEDIRLAVRLAEEGFSQLLDQFRPEATEREMAYELEHIVRGLGGEELSFHPIIAVGDHSAMPHYRPGDRKLSEHPILLVDWGAQTYLGYKSDLTRTMLTQDFAEPQFEKIYRTVLEAQMLAIELIAPGVSTLDVDNAARQHIADAGFGEYFDHGLGHGIGLDIHELPRFSRTAETPLEPGMVVTVEPGIYLPGWGGVRIEDDVLVTDQGCEVLSSVTKSWDSVRITI</sequence>
<dbReference type="EC" id="3.4.-.-" evidence="8"/>
<comment type="caution">
    <text evidence="8">The sequence shown here is derived from an EMBL/GenBank/DDBJ whole genome shotgun (WGS) entry which is preliminary data.</text>
</comment>
<accession>A0A5C5WMU6</accession>
<keyword evidence="9" id="KW-1185">Reference proteome</keyword>
<dbReference type="Pfam" id="PF00557">
    <property type="entry name" value="Peptidase_M24"/>
    <property type="match status" value="1"/>
</dbReference>
<reference evidence="8 9" key="1">
    <citation type="submission" date="2019-02" db="EMBL/GenBank/DDBJ databases">
        <title>Deep-cultivation of Planctomycetes and their phenomic and genomic characterization uncovers novel biology.</title>
        <authorList>
            <person name="Wiegand S."/>
            <person name="Jogler M."/>
            <person name="Boedeker C."/>
            <person name="Pinto D."/>
            <person name="Vollmers J."/>
            <person name="Rivas-Marin E."/>
            <person name="Kohn T."/>
            <person name="Peeters S.H."/>
            <person name="Heuer A."/>
            <person name="Rast P."/>
            <person name="Oberbeckmann S."/>
            <person name="Bunk B."/>
            <person name="Jeske O."/>
            <person name="Meyerdierks A."/>
            <person name="Storesund J.E."/>
            <person name="Kallscheuer N."/>
            <person name="Luecker S."/>
            <person name="Lage O.M."/>
            <person name="Pohl T."/>
            <person name="Merkel B.J."/>
            <person name="Hornburger P."/>
            <person name="Mueller R.-W."/>
            <person name="Bruemmer F."/>
            <person name="Labrenz M."/>
            <person name="Spormann A.M."/>
            <person name="Op Den Camp H."/>
            <person name="Overmann J."/>
            <person name="Amann R."/>
            <person name="Jetten M.S.M."/>
            <person name="Mascher T."/>
            <person name="Medema M.H."/>
            <person name="Devos D.P."/>
            <person name="Kaster A.-K."/>
            <person name="Ovreas L."/>
            <person name="Rohde M."/>
            <person name="Galperin M.Y."/>
            <person name="Jogler C."/>
        </authorList>
    </citation>
    <scope>NUCLEOTIDE SEQUENCE [LARGE SCALE GENOMIC DNA]</scope>
    <source>
        <strain evidence="8 9">KOR42</strain>
    </source>
</reference>
<dbReference type="PANTHER" id="PTHR46112">
    <property type="entry name" value="AMINOPEPTIDASE"/>
    <property type="match status" value="1"/>
</dbReference>
<dbReference type="InterPro" id="IPR029149">
    <property type="entry name" value="Creatin/AminoP/Spt16_N"/>
</dbReference>
<protein>
    <submittedName>
        <fullName evidence="8">Putative peptidase</fullName>
        <ecNumber evidence="8">3.4.-.-</ecNumber>
    </submittedName>
</protein>
<evidence type="ECO:0000256" key="2">
    <source>
        <dbReference type="ARBA" id="ARBA00022723"/>
    </source>
</evidence>
<gene>
    <name evidence="8" type="ORF">KOR42_32300</name>
</gene>
<keyword evidence="3 8" id="KW-0378">Hydrolase</keyword>
<evidence type="ECO:0000256" key="5">
    <source>
        <dbReference type="RuleBase" id="RU000590"/>
    </source>
</evidence>